<comment type="caution">
    <text evidence="3">The sequence shown here is derived from an EMBL/GenBank/DDBJ whole genome shotgun (WGS) entry which is preliminary data.</text>
</comment>
<accession>A0A6P1BEC1</accession>
<dbReference type="AlphaFoldDB" id="A0A6P1BEC1"/>
<proteinExistence type="inferred from homology"/>
<evidence type="ECO:0000313" key="4">
    <source>
        <dbReference type="Proteomes" id="UP000468531"/>
    </source>
</evidence>
<evidence type="ECO:0000313" key="3">
    <source>
        <dbReference type="EMBL" id="NEU95812.1"/>
    </source>
</evidence>
<protein>
    <submittedName>
        <fullName evidence="3">Amidase</fullName>
    </submittedName>
</protein>
<dbReference type="InterPro" id="IPR000120">
    <property type="entry name" value="Amidase"/>
</dbReference>
<name>A0A6P1BEC1_9BRAD</name>
<evidence type="ECO:0000256" key="1">
    <source>
        <dbReference type="ARBA" id="ARBA00009199"/>
    </source>
</evidence>
<dbReference type="PANTHER" id="PTHR11895">
    <property type="entry name" value="TRANSAMIDASE"/>
    <property type="match status" value="1"/>
</dbReference>
<evidence type="ECO:0000259" key="2">
    <source>
        <dbReference type="Pfam" id="PF01425"/>
    </source>
</evidence>
<dbReference type="GO" id="GO:0003824">
    <property type="term" value="F:catalytic activity"/>
    <property type="evidence" value="ECO:0007669"/>
    <property type="project" value="InterPro"/>
</dbReference>
<comment type="similarity">
    <text evidence="1">Belongs to the amidase family.</text>
</comment>
<dbReference type="Proteomes" id="UP000468531">
    <property type="component" value="Unassembled WGS sequence"/>
</dbReference>
<sequence>MLNLWQLDAAELVDGFGANEFTPIEALEACLARAAACQSALNMFVSLDQNARRASEESARRWARREPISPLDGVPISVKDNVHVAGLSTSWGSRLLEGYVAPRDEAPVARLRAAGAVLFGKTNCPEFAMQGTTTNALAGTTGNPWRADLTPGGSSGGAVAAVAACCGPLALTTDGGGSTRRPASHTGLYGFKPSMGIVPRGGGLPEIFQDFEVVGAVGRSLRDVSTMTDTLAGRALPDGAPLRRILFVPRFGTHPVDPAIDAEVRAAAHRFETLGCVVEEAVEFGIADRVNALWPTLSSVGLAWMIECAGQFDELSRRAVPLDLDLLTPASRAALEAGRSASATLLFEVFAAVRELERELAVIFSHHDAILTPATAALPWPANETHPLVIAGEPVGPRGHAVFTAFANAAGLPAIAVPSGFVDGLPTGFQIVGRRGEDSALLALARLYDDMHPWRPSWPDPKIRKVQR</sequence>
<dbReference type="SUPFAM" id="SSF75304">
    <property type="entry name" value="Amidase signature (AS) enzymes"/>
    <property type="match status" value="1"/>
</dbReference>
<dbReference type="EMBL" id="VKHP01000021">
    <property type="protein sequence ID" value="NEU95812.1"/>
    <property type="molecule type" value="Genomic_DNA"/>
</dbReference>
<organism evidence="3 4">
    <name type="scientific">Bradyrhizobium uaiense</name>
    <dbReference type="NCBI Taxonomy" id="2594946"/>
    <lineage>
        <taxon>Bacteria</taxon>
        <taxon>Pseudomonadati</taxon>
        <taxon>Pseudomonadota</taxon>
        <taxon>Alphaproteobacteria</taxon>
        <taxon>Hyphomicrobiales</taxon>
        <taxon>Nitrobacteraceae</taxon>
        <taxon>Bradyrhizobium</taxon>
    </lineage>
</organism>
<keyword evidence="4" id="KW-1185">Reference proteome</keyword>
<dbReference type="InterPro" id="IPR023631">
    <property type="entry name" value="Amidase_dom"/>
</dbReference>
<feature type="domain" description="Amidase" evidence="2">
    <location>
        <begin position="25"/>
        <end position="442"/>
    </location>
</feature>
<dbReference type="PANTHER" id="PTHR11895:SF7">
    <property type="entry name" value="GLUTAMYL-TRNA(GLN) AMIDOTRANSFERASE SUBUNIT A, MITOCHONDRIAL"/>
    <property type="match status" value="1"/>
</dbReference>
<reference evidence="3 4" key="1">
    <citation type="journal article" date="2020" name="Arch. Microbiol.">
        <title>Bradyrhizobium uaiense sp. nov., a new highly efficient cowpea symbiont.</title>
        <authorList>
            <person name="Cabral Michel D."/>
            <person name="Azarias Guimaraes A."/>
            <person name="Martins da Costa E."/>
            <person name="Soares de Carvalho T."/>
            <person name="Balsanelli E."/>
            <person name="Willems A."/>
            <person name="Maltempi de Souza E."/>
            <person name="de Souza Moreira F.M."/>
        </authorList>
    </citation>
    <scope>NUCLEOTIDE SEQUENCE [LARGE SCALE GENOMIC DNA]</scope>
    <source>
        <strain evidence="3 4">UFLA 03-164</strain>
    </source>
</reference>
<gene>
    <name evidence="3" type="ORF">FNJ47_08205</name>
</gene>
<dbReference type="InterPro" id="IPR036928">
    <property type="entry name" value="AS_sf"/>
</dbReference>
<dbReference type="Gene3D" id="3.90.1300.10">
    <property type="entry name" value="Amidase signature (AS) domain"/>
    <property type="match status" value="1"/>
</dbReference>
<dbReference type="Pfam" id="PF01425">
    <property type="entry name" value="Amidase"/>
    <property type="match status" value="1"/>
</dbReference>